<organism evidence="2 3">
    <name type="scientific">Mytilus coruscus</name>
    <name type="common">Sea mussel</name>
    <dbReference type="NCBI Taxonomy" id="42192"/>
    <lineage>
        <taxon>Eukaryota</taxon>
        <taxon>Metazoa</taxon>
        <taxon>Spiralia</taxon>
        <taxon>Lophotrochozoa</taxon>
        <taxon>Mollusca</taxon>
        <taxon>Bivalvia</taxon>
        <taxon>Autobranchia</taxon>
        <taxon>Pteriomorphia</taxon>
        <taxon>Mytilida</taxon>
        <taxon>Mytiloidea</taxon>
        <taxon>Mytilidae</taxon>
        <taxon>Mytilinae</taxon>
        <taxon>Mytilus</taxon>
    </lineage>
</organism>
<dbReference type="EMBL" id="CACVKT020000001">
    <property type="protein sequence ID" value="CAC5354883.1"/>
    <property type="molecule type" value="Genomic_DNA"/>
</dbReference>
<gene>
    <name evidence="2" type="ORF">MCOR_26</name>
</gene>
<sequence>MKSLICCTFLFVSLCSVQGRSYGYHKKTKHTSVVKPKDQGLLKDPVHIPNDHGFVKDPVHIPNDHVVLPSNKLPQCNTQCTLQIISPQCIQETFGFEHGVRCRGCDINICNSGRVDNLDRWQGSSQWQDGGFQNRNQGIGGGFVDSLGNDFLNVLGQNSNLDGRIRNRFDTNIDKRNRFDTNIDRRTNLDRNTRFDQIFNERRNRFETNRQVGNEWL</sequence>
<evidence type="ECO:0000313" key="2">
    <source>
        <dbReference type="EMBL" id="CAC5354883.1"/>
    </source>
</evidence>
<keyword evidence="1" id="KW-0732">Signal</keyword>
<name>A0A6J7ZUB5_MYTCO</name>
<evidence type="ECO:0000313" key="3">
    <source>
        <dbReference type="Proteomes" id="UP000507470"/>
    </source>
</evidence>
<feature type="chain" id="PRO_5026722998" evidence="1">
    <location>
        <begin position="20"/>
        <end position="217"/>
    </location>
</feature>
<feature type="signal peptide" evidence="1">
    <location>
        <begin position="1"/>
        <end position="19"/>
    </location>
</feature>
<dbReference type="OrthoDB" id="6079978at2759"/>
<accession>A0A6J7ZUB5</accession>
<keyword evidence="3" id="KW-1185">Reference proteome</keyword>
<reference evidence="2 3" key="1">
    <citation type="submission" date="2020-06" db="EMBL/GenBank/DDBJ databases">
        <authorList>
            <person name="Li R."/>
            <person name="Bekaert M."/>
        </authorList>
    </citation>
    <scope>NUCLEOTIDE SEQUENCE [LARGE SCALE GENOMIC DNA]</scope>
    <source>
        <strain evidence="3">wild</strain>
    </source>
</reference>
<protein>
    <submittedName>
        <fullName evidence="2">Uncharacterized protein</fullName>
    </submittedName>
</protein>
<dbReference type="Proteomes" id="UP000507470">
    <property type="component" value="Unassembled WGS sequence"/>
</dbReference>
<proteinExistence type="predicted"/>
<dbReference type="AlphaFoldDB" id="A0A6J7ZUB5"/>
<evidence type="ECO:0000256" key="1">
    <source>
        <dbReference type="SAM" id="SignalP"/>
    </source>
</evidence>